<accession>C8NEF1</accession>
<feature type="region of interest" description="Interaction with substrate tRNA" evidence="10">
    <location>
        <begin position="38"/>
        <end position="41"/>
    </location>
</feature>
<dbReference type="EC" id="2.5.1.75" evidence="10"/>
<comment type="catalytic activity">
    <reaction evidence="9 10 11">
        <text>adenosine(37) in tRNA + dimethylallyl diphosphate = N(6)-dimethylallyladenosine(37) in tRNA + diphosphate</text>
        <dbReference type="Rhea" id="RHEA:26482"/>
        <dbReference type="Rhea" id="RHEA-COMP:10162"/>
        <dbReference type="Rhea" id="RHEA-COMP:10375"/>
        <dbReference type="ChEBI" id="CHEBI:33019"/>
        <dbReference type="ChEBI" id="CHEBI:57623"/>
        <dbReference type="ChEBI" id="CHEBI:74411"/>
        <dbReference type="ChEBI" id="CHEBI:74415"/>
        <dbReference type="EC" id="2.5.1.75"/>
    </reaction>
</comment>
<dbReference type="GO" id="GO:0052381">
    <property type="term" value="F:tRNA dimethylallyltransferase activity"/>
    <property type="evidence" value="ECO:0007669"/>
    <property type="project" value="UniProtKB-UniRule"/>
</dbReference>
<comment type="similarity">
    <text evidence="3 10 13">Belongs to the IPP transferase family.</text>
</comment>
<evidence type="ECO:0000256" key="10">
    <source>
        <dbReference type="HAMAP-Rule" id="MF_00185"/>
    </source>
</evidence>
<dbReference type="FunFam" id="1.10.20.140:FF:000001">
    <property type="entry name" value="tRNA dimethylallyltransferase"/>
    <property type="match status" value="1"/>
</dbReference>
<comment type="function">
    <text evidence="2 10 12">Catalyzes the transfer of a dimethylallyl group onto the adenine at position 37 in tRNAs that read codons beginning with uridine, leading to the formation of N6-(dimethylallyl)adenosine (i(6)A).</text>
</comment>
<comment type="cofactor">
    <cofactor evidence="1 10">
        <name>Mg(2+)</name>
        <dbReference type="ChEBI" id="CHEBI:18420"/>
    </cofactor>
</comment>
<dbReference type="GO" id="GO:0005524">
    <property type="term" value="F:ATP binding"/>
    <property type="evidence" value="ECO:0007669"/>
    <property type="project" value="UniProtKB-UniRule"/>
</dbReference>
<name>C8NEF1_9LACT</name>
<dbReference type="HAMAP" id="MF_00185">
    <property type="entry name" value="IPP_trans"/>
    <property type="match status" value="1"/>
</dbReference>
<dbReference type="HOGENOM" id="CLU_032616_0_1_9"/>
<dbReference type="AlphaFoldDB" id="C8NEF1"/>
<dbReference type="Proteomes" id="UP000005926">
    <property type="component" value="Unassembled WGS sequence"/>
</dbReference>
<feature type="site" description="Interaction with substrate tRNA" evidence="10">
    <location>
        <position position="104"/>
    </location>
</feature>
<feature type="binding site" evidence="10">
    <location>
        <begin position="13"/>
        <end position="20"/>
    </location>
    <ligand>
        <name>ATP</name>
        <dbReference type="ChEBI" id="CHEBI:30616"/>
    </ligand>
</feature>
<dbReference type="Gene3D" id="3.40.50.300">
    <property type="entry name" value="P-loop containing nucleotide triphosphate hydrolases"/>
    <property type="match status" value="1"/>
</dbReference>
<dbReference type="Gene3D" id="1.10.20.140">
    <property type="match status" value="1"/>
</dbReference>
<evidence type="ECO:0000256" key="5">
    <source>
        <dbReference type="ARBA" id="ARBA00022694"/>
    </source>
</evidence>
<evidence type="ECO:0000256" key="7">
    <source>
        <dbReference type="ARBA" id="ARBA00022840"/>
    </source>
</evidence>
<keyword evidence="7 10" id="KW-0067">ATP-binding</keyword>
<evidence type="ECO:0000256" key="6">
    <source>
        <dbReference type="ARBA" id="ARBA00022741"/>
    </source>
</evidence>
<dbReference type="STRING" id="638301.HMPREF0444_0296"/>
<feature type="site" description="Interaction with substrate tRNA" evidence="10">
    <location>
        <position position="128"/>
    </location>
</feature>
<evidence type="ECO:0000256" key="8">
    <source>
        <dbReference type="ARBA" id="ARBA00022842"/>
    </source>
</evidence>
<dbReference type="InterPro" id="IPR027417">
    <property type="entry name" value="P-loop_NTPase"/>
</dbReference>
<organism evidence="14 15">
    <name type="scientific">Granulicatella adiacens ATCC 49175</name>
    <dbReference type="NCBI Taxonomy" id="638301"/>
    <lineage>
        <taxon>Bacteria</taxon>
        <taxon>Bacillati</taxon>
        <taxon>Bacillota</taxon>
        <taxon>Bacilli</taxon>
        <taxon>Lactobacillales</taxon>
        <taxon>Carnobacteriaceae</taxon>
        <taxon>Granulicatella</taxon>
    </lineage>
</organism>
<dbReference type="EMBL" id="ACKZ01000008">
    <property type="protein sequence ID" value="EEW38052.1"/>
    <property type="molecule type" value="Genomic_DNA"/>
</dbReference>
<evidence type="ECO:0000256" key="13">
    <source>
        <dbReference type="RuleBase" id="RU003785"/>
    </source>
</evidence>
<evidence type="ECO:0000256" key="12">
    <source>
        <dbReference type="RuleBase" id="RU003784"/>
    </source>
</evidence>
<comment type="caution">
    <text evidence="10">Lacks conserved residue(s) required for the propagation of feature annotation.</text>
</comment>
<keyword evidence="5 10" id="KW-0819">tRNA processing</keyword>
<dbReference type="Pfam" id="PF01715">
    <property type="entry name" value="IPPT"/>
    <property type="match status" value="1"/>
</dbReference>
<evidence type="ECO:0000256" key="3">
    <source>
        <dbReference type="ARBA" id="ARBA00005842"/>
    </source>
</evidence>
<comment type="subunit">
    <text evidence="10">Monomer.</text>
</comment>
<keyword evidence="8 10" id="KW-0460">Magnesium</keyword>
<dbReference type="eggNOG" id="COG0324">
    <property type="taxonomic scope" value="Bacteria"/>
</dbReference>
<dbReference type="PANTHER" id="PTHR11088">
    <property type="entry name" value="TRNA DIMETHYLALLYLTRANSFERASE"/>
    <property type="match status" value="1"/>
</dbReference>
<evidence type="ECO:0000256" key="2">
    <source>
        <dbReference type="ARBA" id="ARBA00003213"/>
    </source>
</evidence>
<keyword evidence="15" id="KW-1185">Reference proteome</keyword>
<evidence type="ECO:0000256" key="9">
    <source>
        <dbReference type="ARBA" id="ARBA00049563"/>
    </source>
</evidence>
<comment type="caution">
    <text evidence="14">The sequence shown here is derived from an EMBL/GenBank/DDBJ whole genome shotgun (WGS) entry which is preliminary data.</text>
</comment>
<dbReference type="PANTHER" id="PTHR11088:SF60">
    <property type="entry name" value="TRNA DIMETHYLALLYLTRANSFERASE"/>
    <property type="match status" value="1"/>
</dbReference>
<dbReference type="SUPFAM" id="SSF52540">
    <property type="entry name" value="P-loop containing nucleoside triphosphate hydrolases"/>
    <property type="match status" value="2"/>
</dbReference>
<evidence type="ECO:0000256" key="1">
    <source>
        <dbReference type="ARBA" id="ARBA00001946"/>
    </source>
</evidence>
<reference evidence="14 15" key="1">
    <citation type="submission" date="2009-08" db="EMBL/GenBank/DDBJ databases">
        <authorList>
            <person name="Muzny D."/>
            <person name="Qin X."/>
            <person name="Deng J."/>
            <person name="Jiang H."/>
            <person name="Liu Y."/>
            <person name="Qu J."/>
            <person name="Song X.-Z."/>
            <person name="Zhang L."/>
            <person name="Thornton R."/>
            <person name="Coyle M."/>
            <person name="Francisco L."/>
            <person name="Jackson L."/>
            <person name="Javaid M."/>
            <person name="Korchina V."/>
            <person name="Kovar C."/>
            <person name="Mata R."/>
            <person name="Mathew T."/>
            <person name="Ngo R."/>
            <person name="Nguyen L."/>
            <person name="Nguyen N."/>
            <person name="Okwuonu G."/>
            <person name="Ongeri F."/>
            <person name="Pham C."/>
            <person name="Simmons D."/>
            <person name="Wilczek-Boney K."/>
            <person name="Hale W."/>
            <person name="Jakkamsetti A."/>
            <person name="Pham P."/>
            <person name="Ruth R."/>
            <person name="San Lucas F."/>
            <person name="Warren J."/>
            <person name="Zhang J."/>
            <person name="Zhao Z."/>
            <person name="Zhou C."/>
            <person name="Zhu D."/>
            <person name="Lee S."/>
            <person name="Bess C."/>
            <person name="Blankenburg K."/>
            <person name="Forbes L."/>
            <person name="Fu Q."/>
            <person name="Gubbala S."/>
            <person name="Hirani K."/>
            <person name="Jayaseelan J.C."/>
            <person name="Lara F."/>
            <person name="Munidasa M."/>
            <person name="Palculict T."/>
            <person name="Patil S."/>
            <person name="Pu L.-L."/>
            <person name="Saada N."/>
            <person name="Tang L."/>
            <person name="Weissenberger G."/>
            <person name="Zhu Y."/>
            <person name="Hemphill L."/>
            <person name="Shang Y."/>
            <person name="Youmans B."/>
            <person name="Ayvaz T."/>
            <person name="Ross M."/>
            <person name="Santibanez J."/>
            <person name="Aqrawi P."/>
            <person name="Gross S."/>
            <person name="Joshi V."/>
            <person name="Fowler G."/>
            <person name="Nazareth L."/>
            <person name="Reid J."/>
            <person name="Worley K."/>
            <person name="Petrosino J."/>
            <person name="Highlander S."/>
            <person name="Gibbs R."/>
        </authorList>
    </citation>
    <scope>NUCLEOTIDE SEQUENCE [LARGE SCALE GENOMIC DNA]</scope>
    <source>
        <strain evidence="14 15">ATCC 49175</strain>
    </source>
</reference>
<protein>
    <recommendedName>
        <fullName evidence="10">tRNA dimethylallyltransferase</fullName>
        <ecNumber evidence="10">2.5.1.75</ecNumber>
    </recommendedName>
    <alternativeName>
        <fullName evidence="10">Dimethylallyl diphosphate:tRNA dimethylallyltransferase</fullName>
        <shortName evidence="10">DMAPP:tRNA dimethylallyltransferase</shortName>
        <shortName evidence="10">DMATase</shortName>
    </alternativeName>
    <alternativeName>
        <fullName evidence="10">Isopentenyl-diphosphate:tRNA isopentenyltransferase</fullName>
        <shortName evidence="10">IPP transferase</shortName>
        <shortName evidence="10">IPPT</shortName>
        <shortName evidence="10">IPTase</shortName>
    </alternativeName>
</protein>
<keyword evidence="4 10" id="KW-0808">Transferase</keyword>
<dbReference type="InterPro" id="IPR018022">
    <property type="entry name" value="IPT"/>
</dbReference>
<dbReference type="NCBIfam" id="TIGR00174">
    <property type="entry name" value="miaA"/>
    <property type="match status" value="1"/>
</dbReference>
<evidence type="ECO:0000313" key="14">
    <source>
        <dbReference type="EMBL" id="EEW38052.1"/>
    </source>
</evidence>
<keyword evidence="6 10" id="KW-0547">Nucleotide-binding</keyword>
<proteinExistence type="inferred from homology"/>
<feature type="binding site" evidence="10">
    <location>
        <begin position="15"/>
        <end position="20"/>
    </location>
    <ligand>
        <name>substrate</name>
    </ligand>
</feature>
<dbReference type="RefSeq" id="WP_005605304.1">
    <property type="nucleotide sequence ID" value="NZ_CP102283.1"/>
</dbReference>
<sequence length="313" mass="35595">MSDKLPKIMIIVGPTAVGKTALSIELAKHFNGEIINGDSLQVYKEFDIGTAKVTEEEKEGIPHHLLDICEWDEPFTASDFKEKAEAAIAEITSRGRLPIIVGGTGLYIEGLLYGFHYSGEGSNDPDYRLLKEQELEEKGSEVLWNELNAVDPEAATKISVNNPRRVIRALEVIHATGKKFSSLEIQKTPHYDAFIIGLNTDRALLYERINLRVELMSQAGLEEEARELYEKSKGLDIQSISGIGYKEWIPYFEGEQSREAIISTIQQNSRRYAKRQLTWFRNRLPQIRWVNLLENPKEKEELLEELTAFVEEG</sequence>
<dbReference type="GO" id="GO:0006400">
    <property type="term" value="P:tRNA modification"/>
    <property type="evidence" value="ECO:0007669"/>
    <property type="project" value="TreeGrafter"/>
</dbReference>
<gene>
    <name evidence="10 14" type="primary">miaA</name>
    <name evidence="14" type="ORF">HMPREF0444_0296</name>
</gene>
<dbReference type="GeneID" id="78411438"/>
<evidence type="ECO:0000256" key="4">
    <source>
        <dbReference type="ARBA" id="ARBA00022679"/>
    </source>
</evidence>
<evidence type="ECO:0000313" key="15">
    <source>
        <dbReference type="Proteomes" id="UP000005926"/>
    </source>
</evidence>
<evidence type="ECO:0000256" key="11">
    <source>
        <dbReference type="RuleBase" id="RU003783"/>
    </source>
</evidence>
<dbReference type="InterPro" id="IPR039657">
    <property type="entry name" value="Dimethylallyltransferase"/>
</dbReference>